<evidence type="ECO:0000256" key="11">
    <source>
        <dbReference type="PIRSR" id="PIRSR001549-1"/>
    </source>
</evidence>
<evidence type="ECO:0000256" key="3">
    <source>
        <dbReference type="ARBA" id="ARBA00022490"/>
    </source>
</evidence>
<dbReference type="AlphaFoldDB" id="A0A6G8F2G2"/>
<dbReference type="InterPro" id="IPR004154">
    <property type="entry name" value="Anticodon-bd"/>
</dbReference>
<dbReference type="Gene3D" id="3.40.50.800">
    <property type="entry name" value="Anticodon-binding domain"/>
    <property type="match status" value="1"/>
</dbReference>
<dbReference type="CDD" id="cd00773">
    <property type="entry name" value="HisRS-like_core"/>
    <property type="match status" value="1"/>
</dbReference>
<comment type="catalytic activity">
    <reaction evidence="9 10">
        <text>tRNA(His) + L-histidine + ATP = L-histidyl-tRNA(His) + AMP + diphosphate + H(+)</text>
        <dbReference type="Rhea" id="RHEA:17313"/>
        <dbReference type="Rhea" id="RHEA-COMP:9665"/>
        <dbReference type="Rhea" id="RHEA-COMP:9689"/>
        <dbReference type="ChEBI" id="CHEBI:15378"/>
        <dbReference type="ChEBI" id="CHEBI:30616"/>
        <dbReference type="ChEBI" id="CHEBI:33019"/>
        <dbReference type="ChEBI" id="CHEBI:57595"/>
        <dbReference type="ChEBI" id="CHEBI:78442"/>
        <dbReference type="ChEBI" id="CHEBI:78527"/>
        <dbReference type="ChEBI" id="CHEBI:456215"/>
        <dbReference type="EC" id="6.1.1.21"/>
    </reaction>
</comment>
<dbReference type="InterPro" id="IPR041715">
    <property type="entry name" value="HisRS-like_core"/>
</dbReference>
<evidence type="ECO:0000256" key="6">
    <source>
        <dbReference type="ARBA" id="ARBA00022840"/>
    </source>
</evidence>
<dbReference type="SUPFAM" id="SSF52954">
    <property type="entry name" value="Class II aaRS ABD-related"/>
    <property type="match status" value="1"/>
</dbReference>
<dbReference type="PROSITE" id="PS50862">
    <property type="entry name" value="AA_TRNA_LIGASE_II"/>
    <property type="match status" value="1"/>
</dbReference>
<dbReference type="PANTHER" id="PTHR43707">
    <property type="entry name" value="HISTIDYL-TRNA SYNTHETASE"/>
    <property type="match status" value="1"/>
</dbReference>
<dbReference type="InterPro" id="IPR004516">
    <property type="entry name" value="HisRS/HisZ"/>
</dbReference>
<evidence type="ECO:0000256" key="9">
    <source>
        <dbReference type="ARBA" id="ARBA00047639"/>
    </source>
</evidence>
<dbReference type="InterPro" id="IPR033656">
    <property type="entry name" value="HisRS_anticodon"/>
</dbReference>
<dbReference type="GO" id="GO:0006427">
    <property type="term" value="P:histidyl-tRNA aminoacylation"/>
    <property type="evidence" value="ECO:0007669"/>
    <property type="project" value="UniProtKB-UniRule"/>
</dbReference>
<evidence type="ECO:0000259" key="12">
    <source>
        <dbReference type="PROSITE" id="PS50862"/>
    </source>
</evidence>
<keyword evidence="3 10" id="KW-0963">Cytoplasm</keyword>
<evidence type="ECO:0000256" key="4">
    <source>
        <dbReference type="ARBA" id="ARBA00022598"/>
    </source>
</evidence>
<evidence type="ECO:0000313" key="13">
    <source>
        <dbReference type="EMBL" id="QIM10372.1"/>
    </source>
</evidence>
<evidence type="ECO:0000256" key="8">
    <source>
        <dbReference type="ARBA" id="ARBA00023146"/>
    </source>
</evidence>
<keyword evidence="5 10" id="KW-0547">Nucleotide-binding</keyword>
<keyword evidence="8 10" id="KW-0030">Aminoacyl-tRNA synthetase</keyword>
<dbReference type="SUPFAM" id="SSF55681">
    <property type="entry name" value="Class II aaRS and biotin synthetases"/>
    <property type="match status" value="1"/>
</dbReference>
<evidence type="ECO:0000256" key="1">
    <source>
        <dbReference type="ARBA" id="ARBA00008226"/>
    </source>
</evidence>
<keyword evidence="4 10" id="KW-0436">Ligase</keyword>
<dbReference type="NCBIfam" id="TIGR00442">
    <property type="entry name" value="hisS"/>
    <property type="match status" value="1"/>
</dbReference>
<feature type="binding site" evidence="11">
    <location>
        <position position="130"/>
    </location>
    <ligand>
        <name>L-histidine</name>
        <dbReference type="ChEBI" id="CHEBI:57595"/>
    </ligand>
</feature>
<gene>
    <name evidence="10 13" type="primary">hisS</name>
    <name evidence="13" type="ORF">PlAlph_1260</name>
</gene>
<organism evidence="13">
    <name type="scientific">uncultured Alphaproteobacteria bacterium</name>
    <dbReference type="NCBI Taxonomy" id="91750"/>
    <lineage>
        <taxon>Bacteria</taxon>
        <taxon>Pseudomonadati</taxon>
        <taxon>Pseudomonadota</taxon>
        <taxon>Alphaproteobacteria</taxon>
        <taxon>environmental samples</taxon>
    </lineage>
</organism>
<keyword evidence="6 10" id="KW-0067">ATP-binding</keyword>
<reference evidence="13" key="1">
    <citation type="journal article" date="2020" name="J. ISSAAS">
        <title>Lactobacilli and other gastrointestinal microbiota of Peromyscus leucopus, reservoir host for agents of Lyme disease and other zoonoses in North America.</title>
        <authorList>
            <person name="Milovic A."/>
            <person name="Bassam K."/>
            <person name="Shao H."/>
            <person name="Chatzistamou I."/>
            <person name="Tufts D.M."/>
            <person name="Diuk-Wasser M."/>
            <person name="Barbour A.G."/>
        </authorList>
    </citation>
    <scope>NUCLEOTIDE SEQUENCE</scope>
    <source>
        <strain evidence="13">LL90</strain>
    </source>
</reference>
<dbReference type="Pfam" id="PF03129">
    <property type="entry name" value="HGTP_anticodon"/>
    <property type="match status" value="1"/>
</dbReference>
<comment type="similarity">
    <text evidence="1 10">Belongs to the class-II aminoacyl-tRNA synthetase family.</text>
</comment>
<dbReference type="CDD" id="cd00859">
    <property type="entry name" value="HisRS_anticodon"/>
    <property type="match status" value="1"/>
</dbReference>
<dbReference type="GO" id="GO:0005737">
    <property type="term" value="C:cytoplasm"/>
    <property type="evidence" value="ECO:0007669"/>
    <property type="project" value="UniProtKB-SubCell"/>
</dbReference>
<dbReference type="InterPro" id="IPR006195">
    <property type="entry name" value="aa-tRNA-synth_II"/>
</dbReference>
<dbReference type="GO" id="GO:0004821">
    <property type="term" value="F:histidine-tRNA ligase activity"/>
    <property type="evidence" value="ECO:0007669"/>
    <property type="project" value="UniProtKB-UniRule"/>
</dbReference>
<dbReference type="GO" id="GO:0005524">
    <property type="term" value="F:ATP binding"/>
    <property type="evidence" value="ECO:0007669"/>
    <property type="project" value="UniProtKB-UniRule"/>
</dbReference>
<accession>A0A6G8F2G2</accession>
<proteinExistence type="inferred from homology"/>
<feature type="binding site" evidence="11">
    <location>
        <position position="112"/>
    </location>
    <ligand>
        <name>L-histidine</name>
        <dbReference type="ChEBI" id="CHEBI:57595"/>
    </ligand>
</feature>
<feature type="binding site" evidence="11">
    <location>
        <position position="258"/>
    </location>
    <ligand>
        <name>L-histidine</name>
        <dbReference type="ChEBI" id="CHEBI:57595"/>
    </ligand>
</feature>
<dbReference type="PANTHER" id="PTHR43707:SF1">
    <property type="entry name" value="HISTIDINE--TRNA LIGASE, MITOCHONDRIAL-RELATED"/>
    <property type="match status" value="1"/>
</dbReference>
<dbReference type="EC" id="6.1.1.21" evidence="10"/>
<sequence length="411" mass="45936">MAKMQSVRGTYDLYGEAKRKTKQVTRIGESVVEKYGFEEIETPIFEFTEVFARNLGDTSDIVTKEMYCFEDRGGESLTLRPEGTAGAIRAFVSNGMQQNLPLKLYYQGPMFRYERPQKGRQRQFTQFGVELLGAETPQADVEVIAMAYEFLEKLGLQGQVTVELNSLGDAESRDAYREKLVNYLRGHYDELSEDSKVRLERNPLRVLDSKEECDKAVVENAPLYADSLNENSRNFFAKVLSGLDRLGIKYRVNNRLVRGLDYYSHTVFELVTDKLGAQGTVLAGGRYDGLVEQMGGGAVAGIGWACGVERLAMLLDKAEDQPRPIAVIPVSEDVNDAAVEIAQRLRLADYRVEQGYSGNMKKRMIKANKVNARAAVIIGPDELAEGKLVVKNLDNGEQKTVAVENVIEEVK</sequence>
<name>A0A6G8F2G2_9PROT</name>
<feature type="domain" description="Aminoacyl-transfer RNA synthetases class-II family profile" evidence="12">
    <location>
        <begin position="1"/>
        <end position="329"/>
    </location>
</feature>
<dbReference type="Gene3D" id="3.30.930.10">
    <property type="entry name" value="Bira Bifunctional Protein, Domain 2"/>
    <property type="match status" value="1"/>
</dbReference>
<feature type="binding site" evidence="11">
    <location>
        <position position="126"/>
    </location>
    <ligand>
        <name>L-histidine</name>
        <dbReference type="ChEBI" id="CHEBI:57595"/>
    </ligand>
</feature>
<evidence type="ECO:0000256" key="10">
    <source>
        <dbReference type="HAMAP-Rule" id="MF_00127"/>
    </source>
</evidence>
<evidence type="ECO:0000256" key="7">
    <source>
        <dbReference type="ARBA" id="ARBA00022917"/>
    </source>
</evidence>
<evidence type="ECO:0000256" key="5">
    <source>
        <dbReference type="ARBA" id="ARBA00022741"/>
    </source>
</evidence>
<dbReference type="EMBL" id="MN990728">
    <property type="protein sequence ID" value="QIM10372.1"/>
    <property type="molecule type" value="Genomic_DNA"/>
</dbReference>
<comment type="subunit">
    <text evidence="2 10">Homodimer.</text>
</comment>
<feature type="binding site" evidence="11">
    <location>
        <begin position="262"/>
        <end position="263"/>
    </location>
    <ligand>
        <name>L-histidine</name>
        <dbReference type="ChEBI" id="CHEBI:57595"/>
    </ligand>
</feature>
<dbReference type="HAMAP" id="MF_00127">
    <property type="entry name" value="His_tRNA_synth"/>
    <property type="match status" value="1"/>
</dbReference>
<dbReference type="Pfam" id="PF13393">
    <property type="entry name" value="tRNA-synt_His"/>
    <property type="match status" value="1"/>
</dbReference>
<dbReference type="PIRSF" id="PIRSF001549">
    <property type="entry name" value="His-tRNA_synth"/>
    <property type="match status" value="1"/>
</dbReference>
<evidence type="ECO:0000256" key="2">
    <source>
        <dbReference type="ARBA" id="ARBA00011738"/>
    </source>
</evidence>
<comment type="subcellular location">
    <subcellularLocation>
        <location evidence="10">Cytoplasm</location>
    </subcellularLocation>
</comment>
<dbReference type="InterPro" id="IPR045864">
    <property type="entry name" value="aa-tRNA-synth_II/BPL/LPL"/>
</dbReference>
<feature type="binding site" evidence="11">
    <location>
        <begin position="82"/>
        <end position="84"/>
    </location>
    <ligand>
        <name>L-histidine</name>
        <dbReference type="ChEBI" id="CHEBI:57595"/>
    </ligand>
</feature>
<protein>
    <recommendedName>
        <fullName evidence="10">Histidine--tRNA ligase</fullName>
        <ecNumber evidence="10">6.1.1.21</ecNumber>
    </recommendedName>
    <alternativeName>
        <fullName evidence="10">Histidyl-tRNA synthetase</fullName>
        <shortName evidence="10">HisRS</shortName>
    </alternativeName>
</protein>
<dbReference type="InterPro" id="IPR015807">
    <property type="entry name" value="His-tRNA-ligase"/>
</dbReference>
<dbReference type="InterPro" id="IPR036621">
    <property type="entry name" value="Anticodon-bd_dom_sf"/>
</dbReference>
<keyword evidence="7 10" id="KW-0648">Protein biosynthesis</keyword>